<dbReference type="KEGG" id="chig:CH63R_10589"/>
<keyword evidence="1" id="KW-0732">Signal</keyword>
<comment type="caution">
    <text evidence="2">The sequence shown here is derived from an EMBL/GenBank/DDBJ whole genome shotgun (WGS) entry which is preliminary data.</text>
</comment>
<protein>
    <submittedName>
        <fullName evidence="2">Nudix domain-containing protein</fullName>
    </submittedName>
</protein>
<evidence type="ECO:0000313" key="2">
    <source>
        <dbReference type="EMBL" id="OBR06469.1"/>
    </source>
</evidence>
<evidence type="ECO:0000313" key="3">
    <source>
        <dbReference type="Proteomes" id="UP000092177"/>
    </source>
</evidence>
<dbReference type="VEuPathDB" id="FungiDB:CH63R_10589"/>
<name>A0A1B7Y363_COLHI</name>
<reference evidence="3" key="1">
    <citation type="journal article" date="2017" name="BMC Genomics">
        <title>Gapless genome assembly of Colletotrichum higginsianum reveals chromosome structure and association of transposable elements with secondary metabolite gene clusters.</title>
        <authorList>
            <person name="Dallery J.-F."/>
            <person name="Lapalu N."/>
            <person name="Zampounis A."/>
            <person name="Pigne S."/>
            <person name="Luyten I."/>
            <person name="Amselem J."/>
            <person name="Wittenberg A.H.J."/>
            <person name="Zhou S."/>
            <person name="de Queiroz M.V."/>
            <person name="Robin G.P."/>
            <person name="Auger A."/>
            <person name="Hainaut M."/>
            <person name="Henrissat B."/>
            <person name="Kim K.-T."/>
            <person name="Lee Y.-H."/>
            <person name="Lespinet O."/>
            <person name="Schwartz D.C."/>
            <person name="Thon M.R."/>
            <person name="O'Connell R.J."/>
        </authorList>
    </citation>
    <scope>NUCLEOTIDE SEQUENCE [LARGE SCALE GENOMIC DNA]</scope>
    <source>
        <strain evidence="3">IMI 349063</strain>
    </source>
</reference>
<keyword evidence="3" id="KW-1185">Reference proteome</keyword>
<dbReference type="AlphaFoldDB" id="A0A1B7Y363"/>
<sequence length="196" mass="22133">MRFLIYSLYAFLALLSTTSAVTIEEPDALDKLDELGYQVKTNGAEWKIGRDGIVINKFLVDGFLEQLTISDAWNALDKQPRLRMREIMALVWARAGLTLDELDTVRILRIDNDETTKAIEETRKAIGTQAKEFVVEKDGVGWNEITDSPFYLSVAKLCAEKQEEMKGRSVVAIKVQSSPGKLDTMKVIDKLRLYNA</sequence>
<feature type="signal peptide" evidence="1">
    <location>
        <begin position="1"/>
        <end position="20"/>
    </location>
</feature>
<evidence type="ECO:0000256" key="1">
    <source>
        <dbReference type="SAM" id="SignalP"/>
    </source>
</evidence>
<accession>A0A1B7Y363</accession>
<dbReference type="OrthoDB" id="4811493at2759"/>
<organism evidence="2 3">
    <name type="scientific">Colletotrichum higginsianum (strain IMI 349063)</name>
    <name type="common">Crucifer anthracnose fungus</name>
    <dbReference type="NCBI Taxonomy" id="759273"/>
    <lineage>
        <taxon>Eukaryota</taxon>
        <taxon>Fungi</taxon>
        <taxon>Dikarya</taxon>
        <taxon>Ascomycota</taxon>
        <taxon>Pezizomycotina</taxon>
        <taxon>Sordariomycetes</taxon>
        <taxon>Hypocreomycetidae</taxon>
        <taxon>Glomerellales</taxon>
        <taxon>Glomerellaceae</taxon>
        <taxon>Colletotrichum</taxon>
        <taxon>Colletotrichum destructivum species complex</taxon>
    </lineage>
</organism>
<feature type="chain" id="PRO_5008601285" evidence="1">
    <location>
        <begin position="21"/>
        <end position="196"/>
    </location>
</feature>
<proteinExistence type="predicted"/>
<gene>
    <name evidence="2" type="ORF">CH63R_10589</name>
</gene>
<dbReference type="GeneID" id="28869670"/>
<dbReference type="EMBL" id="LTAN01000007">
    <property type="protein sequence ID" value="OBR06469.1"/>
    <property type="molecule type" value="Genomic_DNA"/>
</dbReference>
<dbReference type="RefSeq" id="XP_018154987.1">
    <property type="nucleotide sequence ID" value="XM_018305563.1"/>
</dbReference>
<dbReference type="Proteomes" id="UP000092177">
    <property type="component" value="Unassembled WGS sequence"/>
</dbReference>